<proteinExistence type="inferred from homology"/>
<keyword evidence="8" id="KW-0249">Electron transport</keyword>
<comment type="subcellular location">
    <subcellularLocation>
        <location evidence="8">Cell membrane</location>
        <topology evidence="8">Multi-pass membrane protein</topology>
    </subcellularLocation>
    <subcellularLocation>
        <location evidence="1">Membrane</location>
        <topology evidence="1">Multi-pass membrane protein</topology>
    </subcellularLocation>
</comment>
<dbReference type="GO" id="GO:0010181">
    <property type="term" value="F:FMN binding"/>
    <property type="evidence" value="ECO:0007669"/>
    <property type="project" value="UniProtKB-UniRule"/>
</dbReference>
<accession>A0A358DVT2</accession>
<organism evidence="10 11">
    <name type="scientific">Alteromonas australica</name>
    <dbReference type="NCBI Taxonomy" id="589873"/>
    <lineage>
        <taxon>Bacteria</taxon>
        <taxon>Pseudomonadati</taxon>
        <taxon>Pseudomonadota</taxon>
        <taxon>Gammaproteobacteria</taxon>
        <taxon>Alteromonadales</taxon>
        <taxon>Alteromonadaceae</taxon>
        <taxon>Alteromonas/Salinimonas group</taxon>
        <taxon>Alteromonas</taxon>
    </lineage>
</organism>
<evidence type="ECO:0000313" key="11">
    <source>
        <dbReference type="Proteomes" id="UP000264779"/>
    </source>
</evidence>
<evidence type="ECO:0000259" key="9">
    <source>
        <dbReference type="Pfam" id="PF01794"/>
    </source>
</evidence>
<dbReference type="EMBL" id="DONK01000048">
    <property type="protein sequence ID" value="HBU50240.1"/>
    <property type="molecule type" value="Genomic_DNA"/>
</dbReference>
<dbReference type="GO" id="GO:0016679">
    <property type="term" value="F:oxidoreductase activity, acting on diphenols and related substances as donors"/>
    <property type="evidence" value="ECO:0007669"/>
    <property type="project" value="TreeGrafter"/>
</dbReference>
<evidence type="ECO:0000256" key="3">
    <source>
        <dbReference type="ARBA" id="ARBA00022617"/>
    </source>
</evidence>
<dbReference type="GO" id="GO:0009055">
    <property type="term" value="F:electron transfer activity"/>
    <property type="evidence" value="ECO:0007669"/>
    <property type="project" value="UniProtKB-UniRule"/>
</dbReference>
<feature type="domain" description="Ferric oxidoreductase" evidence="9">
    <location>
        <begin position="55"/>
        <end position="168"/>
    </location>
</feature>
<feature type="transmembrane region" description="Helical" evidence="8">
    <location>
        <begin position="58"/>
        <end position="76"/>
    </location>
</feature>
<dbReference type="RefSeq" id="WP_272964806.1">
    <property type="nucleotide sequence ID" value="NZ_CALBIY010000030.1"/>
</dbReference>
<keyword evidence="8" id="KW-0285">Flavoprotein</keyword>
<evidence type="ECO:0000256" key="6">
    <source>
        <dbReference type="ARBA" id="ARBA00023004"/>
    </source>
</evidence>
<keyword evidence="4 8" id="KW-0812">Transmembrane</keyword>
<evidence type="ECO:0000256" key="2">
    <source>
        <dbReference type="ARBA" id="ARBA00022448"/>
    </source>
</evidence>
<dbReference type="GO" id="GO:0046872">
    <property type="term" value="F:metal ion binding"/>
    <property type="evidence" value="ECO:0007669"/>
    <property type="project" value="UniProtKB-KW"/>
</dbReference>
<keyword evidence="8" id="KW-0288">FMN</keyword>
<keyword evidence="6 8" id="KW-0408">Iron</keyword>
<evidence type="ECO:0000256" key="1">
    <source>
        <dbReference type="ARBA" id="ARBA00004141"/>
    </source>
</evidence>
<comment type="cofactor">
    <cofactor evidence="8">
        <name>FMN</name>
        <dbReference type="ChEBI" id="CHEBI:58210"/>
    </cofactor>
    <text evidence="8">Binds 1 FMN per subunit.</text>
</comment>
<comment type="caution">
    <text evidence="10">The sequence shown here is derived from an EMBL/GenBank/DDBJ whole genome shotgun (WGS) entry which is preliminary data.</text>
</comment>
<reference evidence="10 11" key="1">
    <citation type="journal article" date="2018" name="Nat. Biotechnol.">
        <title>A standardized bacterial taxonomy based on genome phylogeny substantially revises the tree of life.</title>
        <authorList>
            <person name="Parks D.H."/>
            <person name="Chuvochina M."/>
            <person name="Waite D.W."/>
            <person name="Rinke C."/>
            <person name="Skarshewski A."/>
            <person name="Chaumeil P.A."/>
            <person name="Hugenholtz P."/>
        </authorList>
    </citation>
    <scope>NUCLEOTIDE SEQUENCE [LARGE SCALE GENOMIC DNA]</scope>
    <source>
        <strain evidence="10">UBA11621</strain>
    </source>
</reference>
<keyword evidence="3 8" id="KW-0349">Heme</keyword>
<dbReference type="GO" id="GO:0020037">
    <property type="term" value="F:heme binding"/>
    <property type="evidence" value="ECO:0007669"/>
    <property type="project" value="UniProtKB-UniRule"/>
</dbReference>
<dbReference type="InterPro" id="IPR022837">
    <property type="entry name" value="MsrQ-like"/>
</dbReference>
<name>A0A358DVT2_9ALTE</name>
<evidence type="ECO:0000313" key="10">
    <source>
        <dbReference type="EMBL" id="HBU50240.1"/>
    </source>
</evidence>
<keyword evidence="2 8" id="KW-0813">Transport</keyword>
<evidence type="ECO:0000256" key="8">
    <source>
        <dbReference type="HAMAP-Rule" id="MF_01207"/>
    </source>
</evidence>
<dbReference type="InterPro" id="IPR013130">
    <property type="entry name" value="Fe3_Rdtase_TM_dom"/>
</dbReference>
<keyword evidence="8" id="KW-0479">Metal-binding</keyword>
<dbReference type="GO" id="GO:0030091">
    <property type="term" value="P:protein repair"/>
    <property type="evidence" value="ECO:0007669"/>
    <property type="project" value="UniProtKB-UniRule"/>
</dbReference>
<keyword evidence="5 8" id="KW-1133">Transmembrane helix</keyword>
<comment type="subunit">
    <text evidence="8">Heterodimer of a catalytic subunit (MsrP) and a heme-binding subunit (MsrQ).</text>
</comment>
<dbReference type="GO" id="GO:0005886">
    <property type="term" value="C:plasma membrane"/>
    <property type="evidence" value="ECO:0007669"/>
    <property type="project" value="UniProtKB-SubCell"/>
</dbReference>
<feature type="transmembrane region" description="Helical" evidence="8">
    <location>
        <begin position="88"/>
        <end position="106"/>
    </location>
</feature>
<protein>
    <recommendedName>
        <fullName evidence="8">Protein-methionine-sulfoxide reductase heme-binding subunit MsrQ</fullName>
    </recommendedName>
    <alternativeName>
        <fullName evidence="8">Flavocytochrome MsrQ</fullName>
    </alternativeName>
</protein>
<feature type="transmembrane region" description="Helical" evidence="8">
    <location>
        <begin position="21"/>
        <end position="38"/>
    </location>
</feature>
<dbReference type="Proteomes" id="UP000264779">
    <property type="component" value="Unassembled WGS sequence"/>
</dbReference>
<sequence length="213" mass="24884">MKPRSKKPWRFSHFQRRVLKAVIHLIATGYLVALFYLGVNDQLGPDPVDALLNETGIWAIHLLFVTLLLSPLAKRLPSPEPIKFRRMLGIYVFVYAIAHFFTYAFFELQLDWHLLTSELVKRPYIVVGMVALILLMALTVTSLSVLRRKMGKQWQRLHYSIYAILPLALLHFSWSQKTFWQAPIFYWLIGLIIMRGRITRTAAKTVKRLKAYQ</sequence>
<comment type="cofactor">
    <cofactor evidence="8">
        <name>heme b</name>
        <dbReference type="ChEBI" id="CHEBI:60344"/>
    </cofactor>
    <text evidence="8">Binds 1 heme b (iron(II)-protoporphyrin IX) group per subunit.</text>
</comment>
<feature type="transmembrane region" description="Helical" evidence="8">
    <location>
        <begin position="126"/>
        <end position="145"/>
    </location>
</feature>
<evidence type="ECO:0000256" key="4">
    <source>
        <dbReference type="ARBA" id="ARBA00022692"/>
    </source>
</evidence>
<keyword evidence="7 8" id="KW-0472">Membrane</keyword>
<dbReference type="PANTHER" id="PTHR36964">
    <property type="entry name" value="PROTEIN-METHIONINE-SULFOXIDE REDUCTASE HEME-BINDING SUBUNIT MSRQ"/>
    <property type="match status" value="1"/>
</dbReference>
<keyword evidence="8" id="KW-1003">Cell membrane</keyword>
<dbReference type="HAMAP" id="MF_01207">
    <property type="entry name" value="MsrQ"/>
    <property type="match status" value="1"/>
</dbReference>
<feature type="transmembrane region" description="Helical" evidence="8">
    <location>
        <begin position="157"/>
        <end position="174"/>
    </location>
</feature>
<dbReference type="Pfam" id="PF01794">
    <property type="entry name" value="Ferric_reduct"/>
    <property type="match status" value="1"/>
</dbReference>
<gene>
    <name evidence="8" type="primary">msrQ</name>
    <name evidence="10" type="ORF">DEB45_03170</name>
</gene>
<comment type="function">
    <text evidence="8">Part of the MsrPQ system that repairs oxidized periplasmic proteins containing methionine sulfoxide residues (Met-O), using respiratory chain electrons. Thus protects these proteins from oxidative-stress damage caused by reactive species of oxygen and chlorine generated by the host defense mechanisms. MsrPQ is essential for the maintenance of envelope integrity under bleach stress, rescuing a wide series of structurally unrelated periplasmic proteins from methionine oxidation. MsrQ provides electrons for reduction to the reductase catalytic subunit MsrP, using the quinone pool of the respiratory chain.</text>
</comment>
<comment type="similarity">
    <text evidence="8">Belongs to the MsrQ family.</text>
</comment>
<dbReference type="AlphaFoldDB" id="A0A358DVT2"/>
<evidence type="ECO:0000256" key="5">
    <source>
        <dbReference type="ARBA" id="ARBA00022989"/>
    </source>
</evidence>
<evidence type="ECO:0000256" key="7">
    <source>
        <dbReference type="ARBA" id="ARBA00023136"/>
    </source>
</evidence>
<feature type="transmembrane region" description="Helical" evidence="8">
    <location>
        <begin position="180"/>
        <end position="198"/>
    </location>
</feature>
<dbReference type="PANTHER" id="PTHR36964:SF1">
    <property type="entry name" value="PROTEIN-METHIONINE-SULFOXIDE REDUCTASE HEME-BINDING SUBUNIT MSRQ"/>
    <property type="match status" value="1"/>
</dbReference>